<dbReference type="Pfam" id="PF00264">
    <property type="entry name" value="Tyrosinase"/>
    <property type="match status" value="1"/>
</dbReference>
<dbReference type="AlphaFoldDB" id="A0AAD4FGP7"/>
<dbReference type="Proteomes" id="UP001199106">
    <property type="component" value="Unassembled WGS sequence"/>
</dbReference>
<dbReference type="PROSITE" id="PS00497">
    <property type="entry name" value="TYROSINASE_1"/>
    <property type="match status" value="1"/>
</dbReference>
<name>A0AAD4FGP7_9PLEO</name>
<evidence type="ECO:0000259" key="5">
    <source>
        <dbReference type="PROSITE" id="PS00497"/>
    </source>
</evidence>
<evidence type="ECO:0000256" key="4">
    <source>
        <dbReference type="SAM" id="SignalP"/>
    </source>
</evidence>
<evidence type="ECO:0000313" key="7">
    <source>
        <dbReference type="EMBL" id="KAG9189321.1"/>
    </source>
</evidence>
<reference evidence="7" key="1">
    <citation type="submission" date="2021-07" db="EMBL/GenBank/DDBJ databases">
        <title>Genome Resource of American Ginseng Black Spot Pathogen Alternaria panax.</title>
        <authorList>
            <person name="Qiu C."/>
            <person name="Wang W."/>
            <person name="Liu Z."/>
        </authorList>
    </citation>
    <scope>NUCLEOTIDE SEQUENCE</scope>
    <source>
        <strain evidence="7">BNCC115425</strain>
    </source>
</reference>
<evidence type="ECO:0000256" key="1">
    <source>
        <dbReference type="ARBA" id="ARBA00022723"/>
    </source>
</evidence>
<keyword evidence="2 7" id="KW-0560">Oxidoreductase</keyword>
<dbReference type="EC" id="1.14.18.1" evidence="7"/>
<dbReference type="PROSITE" id="PS00498">
    <property type="entry name" value="TYROSINASE_2"/>
    <property type="match status" value="1"/>
</dbReference>
<feature type="chain" id="PRO_5042279778" evidence="4">
    <location>
        <begin position="25"/>
        <end position="402"/>
    </location>
</feature>
<organism evidence="7 8">
    <name type="scientific">Alternaria panax</name>
    <dbReference type="NCBI Taxonomy" id="48097"/>
    <lineage>
        <taxon>Eukaryota</taxon>
        <taxon>Fungi</taxon>
        <taxon>Dikarya</taxon>
        <taxon>Ascomycota</taxon>
        <taxon>Pezizomycotina</taxon>
        <taxon>Dothideomycetes</taxon>
        <taxon>Pleosporomycetidae</taxon>
        <taxon>Pleosporales</taxon>
        <taxon>Pleosporineae</taxon>
        <taxon>Pleosporaceae</taxon>
        <taxon>Alternaria</taxon>
        <taxon>Alternaria sect. Panax</taxon>
    </lineage>
</organism>
<dbReference type="InterPro" id="IPR008922">
    <property type="entry name" value="Di-copper_centre_dom_sf"/>
</dbReference>
<accession>A0AAD4FGP7</accession>
<dbReference type="GO" id="GO:0004503">
    <property type="term" value="F:tyrosinase activity"/>
    <property type="evidence" value="ECO:0007669"/>
    <property type="project" value="UniProtKB-EC"/>
</dbReference>
<proteinExistence type="predicted"/>
<keyword evidence="4" id="KW-0732">Signal</keyword>
<dbReference type="InterPro" id="IPR050316">
    <property type="entry name" value="Tyrosinase/Hemocyanin"/>
</dbReference>
<protein>
    <submittedName>
        <fullName evidence="7">Tyrosinase</fullName>
        <ecNumber evidence="7">1.14.18.1</ecNumber>
    </submittedName>
</protein>
<sequence>MAGFNLKALYALFVSLPLLHVLCAADTVRDLQTKGRAAIDAAVAKSATCTKDKLRVRREWGDTTASEKRAYIAAVQCINKAPSKLSATQYPGARTRFDDFVAIHMKNTLSIHGTGNFLSWHRYYTFAYENALRVECGYNGAQPYWDWGRWAASPETSPIFDGSETSMSGQGEKVQHSSSGMKPAGNGGGCIASGPFKGMMVNLGPVAAMDSPAPPRNPRSDGYGYNPRCVKRDISNYLNQLYATTDKIVALINNSKAIGSFQDNMQAATGPHGAGHFTVAGDPGSDFYTSPGDPYFYLHHSMVDRVWSIWQSQDFANRQQVIAGGTSMMGSGKSQSLEDNVDLEVLNVDGKVYKIKDLKEPRPLPVNQSLDLSTGNDRAPQLDFGFNAPTGTSSLDLFRARL</sequence>
<dbReference type="GO" id="GO:0046872">
    <property type="term" value="F:metal ion binding"/>
    <property type="evidence" value="ECO:0007669"/>
    <property type="project" value="UniProtKB-KW"/>
</dbReference>
<dbReference type="EMBL" id="JAANER010000005">
    <property type="protein sequence ID" value="KAG9189321.1"/>
    <property type="molecule type" value="Genomic_DNA"/>
</dbReference>
<comment type="caution">
    <text evidence="7">The sequence shown here is derived from an EMBL/GenBank/DDBJ whole genome shotgun (WGS) entry which is preliminary data.</text>
</comment>
<keyword evidence="8" id="KW-1185">Reference proteome</keyword>
<evidence type="ECO:0000259" key="6">
    <source>
        <dbReference type="PROSITE" id="PS00498"/>
    </source>
</evidence>
<keyword evidence="1" id="KW-0479">Metal-binding</keyword>
<dbReference type="Gene3D" id="1.10.1280.10">
    <property type="entry name" value="Di-copper center containing domain from catechol oxidase"/>
    <property type="match status" value="1"/>
</dbReference>
<feature type="signal peptide" evidence="4">
    <location>
        <begin position="1"/>
        <end position="24"/>
    </location>
</feature>
<feature type="domain" description="Tyrosinase copper-binding" evidence="6">
    <location>
        <begin position="293"/>
        <end position="304"/>
    </location>
</feature>
<feature type="region of interest" description="Disordered" evidence="3">
    <location>
        <begin position="162"/>
        <end position="185"/>
    </location>
</feature>
<dbReference type="SUPFAM" id="SSF48056">
    <property type="entry name" value="Di-copper centre-containing domain"/>
    <property type="match status" value="1"/>
</dbReference>
<gene>
    <name evidence="7" type="ORF">G6011_06189</name>
</gene>
<evidence type="ECO:0000256" key="2">
    <source>
        <dbReference type="ARBA" id="ARBA00023002"/>
    </source>
</evidence>
<dbReference type="PANTHER" id="PTHR11474:SF125">
    <property type="entry name" value="N-ACETYL-6-HYDROXYTRYPTOPHAN OXIDASE IVOB-RELATED"/>
    <property type="match status" value="1"/>
</dbReference>
<dbReference type="PANTHER" id="PTHR11474">
    <property type="entry name" value="TYROSINASE FAMILY MEMBER"/>
    <property type="match status" value="1"/>
</dbReference>
<evidence type="ECO:0000313" key="8">
    <source>
        <dbReference type="Proteomes" id="UP001199106"/>
    </source>
</evidence>
<evidence type="ECO:0000256" key="3">
    <source>
        <dbReference type="SAM" id="MobiDB-lite"/>
    </source>
</evidence>
<dbReference type="PRINTS" id="PR00092">
    <property type="entry name" value="TYROSINASE"/>
</dbReference>
<feature type="domain" description="Tyrosinase copper-binding" evidence="5">
    <location>
        <begin position="112"/>
        <end position="129"/>
    </location>
</feature>
<dbReference type="InterPro" id="IPR002227">
    <property type="entry name" value="Tyrosinase_Cu-bd"/>
</dbReference>